<protein>
    <submittedName>
        <fullName evidence="1">Uncharacterized protein</fullName>
    </submittedName>
</protein>
<accession>A0ABR1D0H3</accession>
<proteinExistence type="predicted"/>
<gene>
    <name evidence="1" type="primary">Necator_chrIII.g11487</name>
    <name evidence="1" type="ORF">RB195_010722</name>
</gene>
<comment type="caution">
    <text evidence="1">The sequence shown here is derived from an EMBL/GenBank/DDBJ whole genome shotgun (WGS) entry which is preliminary data.</text>
</comment>
<evidence type="ECO:0000313" key="2">
    <source>
        <dbReference type="Proteomes" id="UP001303046"/>
    </source>
</evidence>
<reference evidence="1 2" key="1">
    <citation type="submission" date="2023-08" db="EMBL/GenBank/DDBJ databases">
        <title>A Necator americanus chromosomal reference genome.</title>
        <authorList>
            <person name="Ilik V."/>
            <person name="Petrzelkova K.J."/>
            <person name="Pardy F."/>
            <person name="Fuh T."/>
            <person name="Niatou-Singa F.S."/>
            <person name="Gouil Q."/>
            <person name="Baker L."/>
            <person name="Ritchie M.E."/>
            <person name="Jex A.R."/>
            <person name="Gazzola D."/>
            <person name="Li H."/>
            <person name="Toshio Fujiwara R."/>
            <person name="Zhan B."/>
            <person name="Aroian R.V."/>
            <person name="Pafco B."/>
            <person name="Schwarz E.M."/>
        </authorList>
    </citation>
    <scope>NUCLEOTIDE SEQUENCE [LARGE SCALE GENOMIC DNA]</scope>
    <source>
        <strain evidence="1 2">Aroian</strain>
        <tissue evidence="1">Whole animal</tissue>
    </source>
</reference>
<evidence type="ECO:0000313" key="1">
    <source>
        <dbReference type="EMBL" id="KAK6743611.1"/>
    </source>
</evidence>
<dbReference type="EMBL" id="JAVFWL010000003">
    <property type="protein sequence ID" value="KAK6743611.1"/>
    <property type="molecule type" value="Genomic_DNA"/>
</dbReference>
<dbReference type="Proteomes" id="UP001303046">
    <property type="component" value="Unassembled WGS sequence"/>
</dbReference>
<organism evidence="1 2">
    <name type="scientific">Necator americanus</name>
    <name type="common">Human hookworm</name>
    <dbReference type="NCBI Taxonomy" id="51031"/>
    <lineage>
        <taxon>Eukaryota</taxon>
        <taxon>Metazoa</taxon>
        <taxon>Ecdysozoa</taxon>
        <taxon>Nematoda</taxon>
        <taxon>Chromadorea</taxon>
        <taxon>Rhabditida</taxon>
        <taxon>Rhabditina</taxon>
        <taxon>Rhabditomorpha</taxon>
        <taxon>Strongyloidea</taxon>
        <taxon>Ancylostomatidae</taxon>
        <taxon>Bunostominae</taxon>
        <taxon>Necator</taxon>
    </lineage>
</organism>
<name>A0ABR1D0H3_NECAM</name>
<sequence>MSFCALRRHLKGRARRATECGHEVNLGETYDESAGSFVALSGFFSFWKCYLSLVSRLTNYAMVVRVASLCDLVFVVVTALLC</sequence>
<keyword evidence="2" id="KW-1185">Reference proteome</keyword>